<keyword evidence="2" id="KW-1185">Reference proteome</keyword>
<dbReference type="EMBL" id="JBHUKS010000006">
    <property type="protein sequence ID" value="MFD2467806.1"/>
    <property type="molecule type" value="Genomic_DNA"/>
</dbReference>
<evidence type="ECO:0008006" key="3">
    <source>
        <dbReference type="Google" id="ProtNLM"/>
    </source>
</evidence>
<organism evidence="1 2">
    <name type="scientific">Amycolatopsis silviterrae</name>
    <dbReference type="NCBI Taxonomy" id="1656914"/>
    <lineage>
        <taxon>Bacteria</taxon>
        <taxon>Bacillati</taxon>
        <taxon>Actinomycetota</taxon>
        <taxon>Actinomycetes</taxon>
        <taxon>Pseudonocardiales</taxon>
        <taxon>Pseudonocardiaceae</taxon>
        <taxon>Amycolatopsis</taxon>
    </lineage>
</organism>
<dbReference type="RefSeq" id="WP_378302863.1">
    <property type="nucleotide sequence ID" value="NZ_JBHUKS010000006.1"/>
</dbReference>
<name>A0ABW5H405_9PSEU</name>
<evidence type="ECO:0000313" key="1">
    <source>
        <dbReference type="EMBL" id="MFD2467806.1"/>
    </source>
</evidence>
<protein>
    <recommendedName>
        <fullName evidence="3">Antibiotic biosynthesis monooxygenase</fullName>
    </recommendedName>
</protein>
<dbReference type="Proteomes" id="UP001597483">
    <property type="component" value="Unassembled WGS sequence"/>
</dbReference>
<proteinExistence type="predicted"/>
<sequence>MTGHDTARVRWGQPELSGSTAVVLAVVRDHADADRGGAERFLGFWAIAGSAQFSALVTEADDPVLALVAFRRTAVVQREAG</sequence>
<evidence type="ECO:0000313" key="2">
    <source>
        <dbReference type="Proteomes" id="UP001597483"/>
    </source>
</evidence>
<accession>A0ABW5H405</accession>
<reference evidence="2" key="1">
    <citation type="journal article" date="2019" name="Int. J. Syst. Evol. Microbiol.">
        <title>The Global Catalogue of Microorganisms (GCM) 10K type strain sequencing project: providing services to taxonomists for standard genome sequencing and annotation.</title>
        <authorList>
            <consortium name="The Broad Institute Genomics Platform"/>
            <consortium name="The Broad Institute Genome Sequencing Center for Infectious Disease"/>
            <person name="Wu L."/>
            <person name="Ma J."/>
        </authorList>
    </citation>
    <scope>NUCLEOTIDE SEQUENCE [LARGE SCALE GENOMIC DNA]</scope>
    <source>
        <strain evidence="2">CGMCC 4.7641</strain>
    </source>
</reference>
<gene>
    <name evidence="1" type="ORF">ACFSVL_10400</name>
</gene>
<comment type="caution">
    <text evidence="1">The sequence shown here is derived from an EMBL/GenBank/DDBJ whole genome shotgun (WGS) entry which is preliminary data.</text>
</comment>